<dbReference type="AlphaFoldDB" id="A0A834G0K7"/>
<feature type="domain" description="F-box" evidence="1">
    <location>
        <begin position="18"/>
        <end position="56"/>
    </location>
</feature>
<gene>
    <name evidence="2" type="ORF">RHSIM_Rhsim13G0172500</name>
</gene>
<dbReference type="PANTHER" id="PTHR31639">
    <property type="entry name" value="F-BOX PROTEIN-LIKE"/>
    <property type="match status" value="1"/>
</dbReference>
<evidence type="ECO:0000313" key="3">
    <source>
        <dbReference type="Proteomes" id="UP000626092"/>
    </source>
</evidence>
<dbReference type="Gene3D" id="1.20.1280.50">
    <property type="match status" value="1"/>
</dbReference>
<proteinExistence type="predicted"/>
<comment type="caution">
    <text evidence="2">The sequence shown here is derived from an EMBL/GenBank/DDBJ whole genome shotgun (WGS) entry which is preliminary data.</text>
</comment>
<dbReference type="InterPro" id="IPR001810">
    <property type="entry name" value="F-box_dom"/>
</dbReference>
<dbReference type="InterPro" id="IPR036047">
    <property type="entry name" value="F-box-like_dom_sf"/>
</dbReference>
<dbReference type="PANTHER" id="PTHR31639:SF256">
    <property type="entry name" value="OS07G0242900 PROTEIN"/>
    <property type="match status" value="1"/>
</dbReference>
<reference evidence="2" key="1">
    <citation type="submission" date="2019-11" db="EMBL/GenBank/DDBJ databases">
        <authorList>
            <person name="Liu Y."/>
            <person name="Hou J."/>
            <person name="Li T.-Q."/>
            <person name="Guan C.-H."/>
            <person name="Wu X."/>
            <person name="Wu H.-Z."/>
            <person name="Ling F."/>
            <person name="Zhang R."/>
            <person name="Shi X.-G."/>
            <person name="Ren J.-P."/>
            <person name="Chen E.-F."/>
            <person name="Sun J.-M."/>
        </authorList>
    </citation>
    <scope>NUCLEOTIDE SEQUENCE</scope>
    <source>
        <strain evidence="2">Adult_tree_wgs_1</strain>
        <tissue evidence="2">Leaves</tissue>
    </source>
</reference>
<accession>A0A834G0K7</accession>
<dbReference type="EMBL" id="WJXA01000013">
    <property type="protein sequence ID" value="KAF7121199.1"/>
    <property type="molecule type" value="Genomic_DNA"/>
</dbReference>
<dbReference type="InterPro" id="IPR053781">
    <property type="entry name" value="F-box_AtFBL13-like"/>
</dbReference>
<evidence type="ECO:0000313" key="2">
    <source>
        <dbReference type="EMBL" id="KAF7121199.1"/>
    </source>
</evidence>
<dbReference type="Proteomes" id="UP000626092">
    <property type="component" value="Unassembled WGS sequence"/>
</dbReference>
<sequence>MSRKRKIGYFQTTAVDRISECPDSVLSHILSLLPIKDAVKTEVLSKRWQFLWTFLPSFLFHFHFSYSMYDDSDDEDSMVDSIVSRTSNFVTFVDKTLFFSNCSKLKKFGVDFGYVPHDRFKCEFVDSIRGGKGRRGAVMPKGKVAWNSLNKLAIGYVELSEDVIERILAGLLASLAHVKNLTLGALAIEVCSSAVLFCNCILDVITYLFPP</sequence>
<evidence type="ECO:0000259" key="1">
    <source>
        <dbReference type="Pfam" id="PF00646"/>
    </source>
</evidence>
<dbReference type="SUPFAM" id="SSF81383">
    <property type="entry name" value="F-box domain"/>
    <property type="match status" value="1"/>
</dbReference>
<dbReference type="Pfam" id="PF00646">
    <property type="entry name" value="F-box"/>
    <property type="match status" value="1"/>
</dbReference>
<protein>
    <recommendedName>
        <fullName evidence="1">F-box domain-containing protein</fullName>
    </recommendedName>
</protein>
<keyword evidence="3" id="KW-1185">Reference proteome</keyword>
<dbReference type="OrthoDB" id="1939276at2759"/>
<dbReference type="CDD" id="cd22160">
    <property type="entry name" value="F-box_AtFBL13-like"/>
    <property type="match status" value="1"/>
</dbReference>
<name>A0A834G0K7_RHOSS</name>
<organism evidence="2 3">
    <name type="scientific">Rhododendron simsii</name>
    <name type="common">Sims's rhododendron</name>
    <dbReference type="NCBI Taxonomy" id="118357"/>
    <lineage>
        <taxon>Eukaryota</taxon>
        <taxon>Viridiplantae</taxon>
        <taxon>Streptophyta</taxon>
        <taxon>Embryophyta</taxon>
        <taxon>Tracheophyta</taxon>
        <taxon>Spermatophyta</taxon>
        <taxon>Magnoliopsida</taxon>
        <taxon>eudicotyledons</taxon>
        <taxon>Gunneridae</taxon>
        <taxon>Pentapetalae</taxon>
        <taxon>asterids</taxon>
        <taxon>Ericales</taxon>
        <taxon>Ericaceae</taxon>
        <taxon>Ericoideae</taxon>
        <taxon>Rhodoreae</taxon>
        <taxon>Rhododendron</taxon>
    </lineage>
</organism>